<protein>
    <submittedName>
        <fullName evidence="1">Uncharacterized protein</fullName>
    </submittedName>
</protein>
<name>A0A5B7EIU6_PORTR</name>
<reference evidence="1 2" key="1">
    <citation type="submission" date="2019-05" db="EMBL/GenBank/DDBJ databases">
        <title>Another draft genome of Portunus trituberculatus and its Hox gene families provides insights of decapod evolution.</title>
        <authorList>
            <person name="Jeong J.-H."/>
            <person name="Song I."/>
            <person name="Kim S."/>
            <person name="Choi T."/>
            <person name="Kim D."/>
            <person name="Ryu S."/>
            <person name="Kim W."/>
        </authorList>
    </citation>
    <scope>NUCLEOTIDE SEQUENCE [LARGE SCALE GENOMIC DNA]</scope>
    <source>
        <tissue evidence="1">Muscle</tissue>
    </source>
</reference>
<gene>
    <name evidence="1" type="ORF">E2C01_027809</name>
</gene>
<accession>A0A5B7EIU6</accession>
<comment type="caution">
    <text evidence="1">The sequence shown here is derived from an EMBL/GenBank/DDBJ whole genome shotgun (WGS) entry which is preliminary data.</text>
</comment>
<evidence type="ECO:0000313" key="2">
    <source>
        <dbReference type="Proteomes" id="UP000324222"/>
    </source>
</evidence>
<proteinExistence type="predicted"/>
<keyword evidence="2" id="KW-1185">Reference proteome</keyword>
<evidence type="ECO:0000313" key="1">
    <source>
        <dbReference type="EMBL" id="MPC34420.1"/>
    </source>
</evidence>
<organism evidence="1 2">
    <name type="scientific">Portunus trituberculatus</name>
    <name type="common">Swimming crab</name>
    <name type="synonym">Neptunus trituberculatus</name>
    <dbReference type="NCBI Taxonomy" id="210409"/>
    <lineage>
        <taxon>Eukaryota</taxon>
        <taxon>Metazoa</taxon>
        <taxon>Ecdysozoa</taxon>
        <taxon>Arthropoda</taxon>
        <taxon>Crustacea</taxon>
        <taxon>Multicrustacea</taxon>
        <taxon>Malacostraca</taxon>
        <taxon>Eumalacostraca</taxon>
        <taxon>Eucarida</taxon>
        <taxon>Decapoda</taxon>
        <taxon>Pleocyemata</taxon>
        <taxon>Brachyura</taxon>
        <taxon>Eubrachyura</taxon>
        <taxon>Portunoidea</taxon>
        <taxon>Portunidae</taxon>
        <taxon>Portuninae</taxon>
        <taxon>Portunus</taxon>
    </lineage>
</organism>
<dbReference type="EMBL" id="VSRR010003051">
    <property type="protein sequence ID" value="MPC34420.1"/>
    <property type="molecule type" value="Genomic_DNA"/>
</dbReference>
<dbReference type="Proteomes" id="UP000324222">
    <property type="component" value="Unassembled WGS sequence"/>
</dbReference>
<dbReference type="AlphaFoldDB" id="A0A5B7EIU6"/>
<sequence length="138" mass="15433">MRLYTNTLQTGMTLTHVLQQRRGVRLTHIHGYSTAVSVVTVIHMSRTAALHLIPRLCFWCVPHCFILVLRSTSQLNHTTSNNACCTLVIRGYSKSAPSEVPSCFIGGTSPHIVVRRESIPASNTQLVQNNLQHLETER</sequence>